<evidence type="ECO:0000313" key="2">
    <source>
        <dbReference type="Proteomes" id="UP000231282"/>
    </source>
</evidence>
<organism evidence="1 2">
    <name type="scientific">Candidatus Shapirobacteria bacterium CG09_land_8_20_14_0_10_38_17</name>
    <dbReference type="NCBI Taxonomy" id="1974884"/>
    <lineage>
        <taxon>Bacteria</taxon>
        <taxon>Candidatus Shapironibacteriota</taxon>
    </lineage>
</organism>
<dbReference type="EMBL" id="PEZH01000039">
    <property type="protein sequence ID" value="PIS15051.1"/>
    <property type="molecule type" value="Genomic_DNA"/>
</dbReference>
<gene>
    <name evidence="1" type="ORF">COT63_01995</name>
</gene>
<evidence type="ECO:0000313" key="1">
    <source>
        <dbReference type="EMBL" id="PIS15051.1"/>
    </source>
</evidence>
<reference evidence="2" key="1">
    <citation type="submission" date="2017-09" db="EMBL/GenBank/DDBJ databases">
        <title>Depth-based differentiation of microbial function through sediment-hosted aquifers and enrichment of novel symbionts in the deep terrestrial subsurface.</title>
        <authorList>
            <person name="Probst A.J."/>
            <person name="Ladd B."/>
            <person name="Jarett J.K."/>
            <person name="Geller-Mcgrath D.E."/>
            <person name="Sieber C.M.K."/>
            <person name="Emerson J.B."/>
            <person name="Anantharaman K."/>
            <person name="Thomas B.C."/>
            <person name="Malmstrom R."/>
            <person name="Stieglmeier M."/>
            <person name="Klingl A."/>
            <person name="Woyke T."/>
            <person name="Ryan C.M."/>
            <person name="Banfield J.F."/>
        </authorList>
    </citation>
    <scope>NUCLEOTIDE SEQUENCE [LARGE SCALE GENOMIC DNA]</scope>
</reference>
<comment type="caution">
    <text evidence="1">The sequence shown here is derived from an EMBL/GenBank/DDBJ whole genome shotgun (WGS) entry which is preliminary data.</text>
</comment>
<accession>A0A2H0WR05</accession>
<dbReference type="Proteomes" id="UP000231282">
    <property type="component" value="Unassembled WGS sequence"/>
</dbReference>
<name>A0A2H0WR05_9BACT</name>
<protein>
    <submittedName>
        <fullName evidence="1">Uncharacterized protein</fullName>
    </submittedName>
</protein>
<proteinExistence type="predicted"/>
<dbReference type="AlphaFoldDB" id="A0A2H0WR05"/>
<sequence>MSAFVYFSSKFHQPNMESVAKNVFNSAWIKLISIFSLESEFIKKPGNISKGFSFSKLLKSLFDYF</sequence>